<dbReference type="PATRIC" id="fig|35806.4.peg.826"/>
<dbReference type="EMBL" id="AP014800">
    <property type="protein sequence ID" value="BAQ67975.1"/>
    <property type="molecule type" value="Genomic_DNA"/>
</dbReference>
<dbReference type="AlphaFoldDB" id="A0A0D6AZA3"/>
<organism evidence="1 2">
    <name type="scientific">Rhodovulum sulfidophilum</name>
    <name type="common">Rhodobacter sulfidophilus</name>
    <dbReference type="NCBI Taxonomy" id="35806"/>
    <lineage>
        <taxon>Bacteria</taxon>
        <taxon>Pseudomonadati</taxon>
        <taxon>Pseudomonadota</taxon>
        <taxon>Alphaproteobacteria</taxon>
        <taxon>Rhodobacterales</taxon>
        <taxon>Paracoccaceae</taxon>
        <taxon>Rhodovulum</taxon>
    </lineage>
</organism>
<dbReference type="Proteomes" id="UP000064912">
    <property type="component" value="Chromosome"/>
</dbReference>
<name>A0A0D6AZA3_RHOSU</name>
<dbReference type="KEGG" id="rsu:NHU_00807"/>
<evidence type="ECO:0000313" key="1">
    <source>
        <dbReference type="EMBL" id="BAQ67975.1"/>
    </source>
</evidence>
<accession>A0A0D6AZA3</accession>
<reference evidence="1 2" key="1">
    <citation type="submission" date="2015-02" db="EMBL/GenBank/DDBJ databases">
        <title>Genome sequene of Rhodovulum sulfidophilum DSM 2351.</title>
        <authorList>
            <person name="Nagao N."/>
        </authorList>
    </citation>
    <scope>NUCLEOTIDE SEQUENCE [LARGE SCALE GENOMIC DNA]</scope>
    <source>
        <strain evidence="1 2">DSM 2351</strain>
    </source>
</reference>
<proteinExistence type="predicted"/>
<evidence type="ECO:0000313" key="2">
    <source>
        <dbReference type="Proteomes" id="UP000064912"/>
    </source>
</evidence>
<sequence>MKYLITTYDRHDVTDHANYCEAHQIPCIYALVLGEKCTVFVHCEKLTGPRSQAIKAHEDEFAEFIARLDNTYAEPAWIQATLPMSFWYHDLPASAAEDVAEETYEFLRTILAPFDDK</sequence>
<protein>
    <submittedName>
        <fullName evidence="1">Uncharacterized protein</fullName>
    </submittedName>
</protein>
<gene>
    <name evidence="1" type="ORF">NHU_00807</name>
</gene>